<gene>
    <name evidence="1" type="ORF">S01H1_36669</name>
</gene>
<comment type="caution">
    <text evidence="1">The sequence shown here is derived from an EMBL/GenBank/DDBJ whole genome shotgun (WGS) entry which is preliminary data.</text>
</comment>
<name>X0UKJ6_9ZZZZ</name>
<dbReference type="EMBL" id="BARS01022989">
    <property type="protein sequence ID" value="GAG06339.1"/>
    <property type="molecule type" value="Genomic_DNA"/>
</dbReference>
<accession>X0UKJ6</accession>
<proteinExistence type="predicted"/>
<reference evidence="1" key="1">
    <citation type="journal article" date="2014" name="Front. Microbiol.">
        <title>High frequency of phylogenetically diverse reductive dehalogenase-homologous genes in deep subseafloor sedimentary metagenomes.</title>
        <authorList>
            <person name="Kawai M."/>
            <person name="Futagami T."/>
            <person name="Toyoda A."/>
            <person name="Takaki Y."/>
            <person name="Nishi S."/>
            <person name="Hori S."/>
            <person name="Arai W."/>
            <person name="Tsubouchi T."/>
            <person name="Morono Y."/>
            <person name="Uchiyama I."/>
            <person name="Ito T."/>
            <person name="Fujiyama A."/>
            <person name="Inagaki F."/>
            <person name="Takami H."/>
        </authorList>
    </citation>
    <scope>NUCLEOTIDE SEQUENCE</scope>
    <source>
        <strain evidence="1">Expedition CK06-06</strain>
    </source>
</reference>
<protein>
    <submittedName>
        <fullName evidence="1">Uncharacterized protein</fullName>
    </submittedName>
</protein>
<evidence type="ECO:0000313" key="1">
    <source>
        <dbReference type="EMBL" id="GAG06339.1"/>
    </source>
</evidence>
<dbReference type="AlphaFoldDB" id="X0UKJ6"/>
<feature type="non-terminal residue" evidence="1">
    <location>
        <position position="1"/>
    </location>
</feature>
<sequence length="30" mass="3404">ELINDLCAVRDQRDALEVEVGQLEEVMGCR</sequence>
<organism evidence="1">
    <name type="scientific">marine sediment metagenome</name>
    <dbReference type="NCBI Taxonomy" id="412755"/>
    <lineage>
        <taxon>unclassified sequences</taxon>
        <taxon>metagenomes</taxon>
        <taxon>ecological metagenomes</taxon>
    </lineage>
</organism>